<dbReference type="AlphaFoldDB" id="A0A2I1RJI8"/>
<protein>
    <recommendedName>
        <fullName evidence="3">CheW-like domain-containing protein</fullName>
    </recommendedName>
</protein>
<dbReference type="EMBL" id="PKJS01000004">
    <property type="protein sequence ID" value="PKZ69293.1"/>
    <property type="molecule type" value="Genomic_DNA"/>
</dbReference>
<proteinExistence type="predicted"/>
<evidence type="ECO:0008006" key="3">
    <source>
        <dbReference type="Google" id="ProtNLM"/>
    </source>
</evidence>
<name>A0A2I1RJI8_FAUOS</name>
<reference evidence="1 2" key="1">
    <citation type="submission" date="2017-12" db="EMBL/GenBank/DDBJ databases">
        <title>Phylogenetic diversity of female urinary microbiome.</title>
        <authorList>
            <person name="Thomas-White K."/>
            <person name="Wolfe A.J."/>
        </authorList>
    </citation>
    <scope>NUCLEOTIDE SEQUENCE [LARGE SCALE GENOMIC DNA]</scope>
    <source>
        <strain evidence="1 2">UMB0416</strain>
    </source>
</reference>
<gene>
    <name evidence="1" type="ORF">CYJ96_03965</name>
</gene>
<comment type="caution">
    <text evidence="1">The sequence shown here is derived from an EMBL/GenBank/DDBJ whole genome shotgun (WGS) entry which is preliminary data.</text>
</comment>
<sequence>MANELNRYFKQDEDVGVLSITTGQLTIARIPSSSSPDWIVPQALILSIDNYDERIWNYIWRGQEVPVYHLLPKDEQPTHLVVLESVTDIHRIALQIHGEVTFHSVRIADLKDAEDATYQAELATNYPDLLTALNAPDDELVESSRAPNLADYSLQHAYIFQPVMLAGELCVVPDLDKLSHFLVDLDS</sequence>
<evidence type="ECO:0000313" key="2">
    <source>
        <dbReference type="Proteomes" id="UP000234914"/>
    </source>
</evidence>
<evidence type="ECO:0000313" key="1">
    <source>
        <dbReference type="EMBL" id="PKZ69293.1"/>
    </source>
</evidence>
<dbReference type="Proteomes" id="UP000234914">
    <property type="component" value="Unassembled WGS sequence"/>
</dbReference>
<accession>A0A2I1RJI8</accession>
<organism evidence="1 2">
    <name type="scientific">Faucicola osloensis</name>
    <name type="common">Moraxella osloensis</name>
    <dbReference type="NCBI Taxonomy" id="34062"/>
    <lineage>
        <taxon>Bacteria</taxon>
        <taxon>Pseudomonadati</taxon>
        <taxon>Pseudomonadota</taxon>
        <taxon>Gammaproteobacteria</taxon>
        <taxon>Moraxellales</taxon>
        <taxon>Moraxellaceae</taxon>
        <taxon>Faucicola</taxon>
    </lineage>
</organism>
<dbReference type="RefSeq" id="WP_101964011.1">
    <property type="nucleotide sequence ID" value="NZ_PKJS01000004.1"/>
</dbReference>